<evidence type="ECO:0000256" key="2">
    <source>
        <dbReference type="ARBA" id="ARBA00022618"/>
    </source>
</evidence>
<evidence type="ECO:0000256" key="1">
    <source>
        <dbReference type="ARBA" id="ARBA00022490"/>
    </source>
</evidence>
<dbReference type="GO" id="GO:0051301">
    <property type="term" value="P:cell division"/>
    <property type="evidence" value="ECO:0007669"/>
    <property type="project" value="UniProtKB-KW"/>
</dbReference>
<dbReference type="InterPro" id="IPR036388">
    <property type="entry name" value="WH-like_DNA-bd_sf"/>
</dbReference>
<keyword evidence="3" id="KW-0159">Chromosome partition</keyword>
<keyword evidence="4" id="KW-0131">Cell cycle</keyword>
<dbReference type="InterPro" id="IPR005234">
    <property type="entry name" value="ScpB_csome_segregation"/>
</dbReference>
<dbReference type="Gene3D" id="1.10.10.10">
    <property type="entry name" value="Winged helix-like DNA-binding domain superfamily/Winged helix DNA-binding domain"/>
    <property type="match status" value="1"/>
</dbReference>
<name>A0A2H0K8L1_9BACT</name>
<keyword evidence="2" id="KW-0132">Cell division</keyword>
<comment type="caution">
    <text evidence="5">The sequence shown here is derived from an EMBL/GenBank/DDBJ whole genome shotgun (WGS) entry which is preliminary data.</text>
</comment>
<evidence type="ECO:0000256" key="4">
    <source>
        <dbReference type="ARBA" id="ARBA00023306"/>
    </source>
</evidence>
<dbReference type="GO" id="GO:0051304">
    <property type="term" value="P:chromosome separation"/>
    <property type="evidence" value="ECO:0007669"/>
    <property type="project" value="InterPro"/>
</dbReference>
<reference evidence="5 6" key="1">
    <citation type="submission" date="2017-09" db="EMBL/GenBank/DDBJ databases">
        <title>Depth-based differentiation of microbial function through sediment-hosted aquifers and enrichment of novel symbionts in the deep terrestrial subsurface.</title>
        <authorList>
            <person name="Probst A.J."/>
            <person name="Ladd B."/>
            <person name="Jarett J.K."/>
            <person name="Geller-Mcgrath D.E."/>
            <person name="Sieber C.M."/>
            <person name="Emerson J.B."/>
            <person name="Anantharaman K."/>
            <person name="Thomas B.C."/>
            <person name="Malmstrom R."/>
            <person name="Stieglmeier M."/>
            <person name="Klingl A."/>
            <person name="Woyke T."/>
            <person name="Ryan C.M."/>
            <person name="Banfield J.F."/>
        </authorList>
    </citation>
    <scope>NUCLEOTIDE SEQUENCE [LARGE SCALE GENOMIC DNA]</scope>
    <source>
        <strain evidence="5">CG11_big_fil_rev_8_21_14_0_20_40_24</strain>
    </source>
</reference>
<dbReference type="PANTHER" id="PTHR34298:SF2">
    <property type="entry name" value="SEGREGATION AND CONDENSATION PROTEIN B"/>
    <property type="match status" value="1"/>
</dbReference>
<evidence type="ECO:0000256" key="3">
    <source>
        <dbReference type="ARBA" id="ARBA00022829"/>
    </source>
</evidence>
<dbReference type="InterPro" id="IPR036390">
    <property type="entry name" value="WH_DNA-bd_sf"/>
</dbReference>
<proteinExistence type="predicted"/>
<organism evidence="5 6">
    <name type="scientific">Candidatus Zambryskibacteria bacterium CG11_big_fil_rev_8_21_14_0_20_40_24</name>
    <dbReference type="NCBI Taxonomy" id="1975116"/>
    <lineage>
        <taxon>Bacteria</taxon>
        <taxon>Candidatus Zambryskiibacteriota</taxon>
    </lineage>
</organism>
<keyword evidence="1" id="KW-0963">Cytoplasm</keyword>
<evidence type="ECO:0008006" key="7">
    <source>
        <dbReference type="Google" id="ProtNLM"/>
    </source>
</evidence>
<evidence type="ECO:0000313" key="6">
    <source>
        <dbReference type="Proteomes" id="UP000229834"/>
    </source>
</evidence>
<dbReference type="EMBL" id="PCVC01000069">
    <property type="protein sequence ID" value="PIQ66734.1"/>
    <property type="molecule type" value="Genomic_DNA"/>
</dbReference>
<accession>A0A2H0K8L1</accession>
<dbReference type="AlphaFoldDB" id="A0A2H0K8L1"/>
<protein>
    <recommendedName>
        <fullName evidence="7">SMC-Scp complex subunit ScpB</fullName>
    </recommendedName>
</protein>
<dbReference type="SUPFAM" id="SSF46785">
    <property type="entry name" value="Winged helix' DNA-binding domain"/>
    <property type="match status" value="1"/>
</dbReference>
<dbReference type="PANTHER" id="PTHR34298">
    <property type="entry name" value="SEGREGATION AND CONDENSATION PROTEIN B"/>
    <property type="match status" value="1"/>
</dbReference>
<dbReference type="Pfam" id="PF04079">
    <property type="entry name" value="SMC_ScpB"/>
    <property type="match status" value="1"/>
</dbReference>
<sequence length="169" mass="18859">MRKLALFTGAKEEDVRVAIDQLSKNLINRGISVVKDNNSAMLGTSKEVSTLIEKITKDELTKELGKAGLETLSIILYRSPVTKREIDNIRGVNSAFIIRNLMIRGLVSREETKGKRGFAYAPTLDVLSFLGVGSVNELPEYESIVRELSEFERNNEEEINNNGGERSEV</sequence>
<dbReference type="Proteomes" id="UP000229834">
    <property type="component" value="Unassembled WGS sequence"/>
</dbReference>
<gene>
    <name evidence="5" type="ORF">COV95_02525</name>
</gene>
<evidence type="ECO:0000313" key="5">
    <source>
        <dbReference type="EMBL" id="PIQ66734.1"/>
    </source>
</evidence>